<evidence type="ECO:0000313" key="1">
    <source>
        <dbReference type="EMBL" id="KAG0422832.1"/>
    </source>
</evidence>
<protein>
    <submittedName>
        <fullName evidence="1">Uncharacterized protein</fullName>
    </submittedName>
</protein>
<comment type="caution">
    <text evidence="1">The sequence shown here is derived from an EMBL/GenBank/DDBJ whole genome shotgun (WGS) entry which is preliminary data.</text>
</comment>
<sequence>VGEELWEGPPLHLVKGPGPSLPEDPEGLLQLCLETWLEGHAVLLFCPTRAWCEALALALARGARLLLARLHSGSLEATHREAAEGLKGMLEGLQLGELGQQLAATPAGLDPALGRCLRCAIAFHHAGLTTDERDVVEEAFRRGVLRALVATSTLSSGVNLPARRVVIRTPMFHGAPLDVMAYRQMAGRAGRLGMDTHGESVLVCKASERGLAERLCGAEPPPIGSSLAGTGAATPALKRALLEVVASGVASSPEELSLYWHCTLQHALSAGPPPLDACLSFLVQRQFVHLRGGDEGGPRYHPTQLGLAVLASSLSPDEALCVLADLEQARRCLVLENELHLVYLVTPVHLSSQLGAVDWGRYQALWEGLSPDRQRVAQQAGVTEASLAARGRGREASHRRLLVALALEELLGERPLAQVAPRYGLPKGLLQSLQHGAATFAGMVCAFCEQLGWHGLRLLVSQLQSRLHFGVRPELVELLRLPCLDGPCARLLHDCGFTEPRCLAQATPASLELALSNAGPFRREDEETGKQKRRLWLPGRRPLSHLEAATIIIQEAREFVEQCLGARVTWDGTGPHEASQAHPSRAIVPSAVSEKALSVTTVADAPSEECSSPQRVLREVGDSEVVLSKSPCNPPLASPACGEETLQCLEAFDRDSFLGSPPSDRSRTVWGSVPRYSRGNSLEDGSPGWGQSPILPVFLPEEEEYRLSDSFVLDSQTARALDPPVAELARPAKRRSPRTARVTSTAAPVVPEVPGSPQEELFASPCDHEVPCRLRLSPFSEDSSVGSASPPSPTGVRRKRARAERSDEDLFASVCVDEPSGSPGGSPRDFVVCEEGDLSLLGGAWLERGLFSLALADDEQAVAVCWHGYRVYLLPLWQQPPGARSAWQSTPKRRPLPSPPDLLERALGGTSRVVAADVCTLRRALGPLAGPDLCWEDLGLAHWLLDPGGGKRSLAQLVERWAPHLRPLVPQGQDSGSTAAAKSCALALHLRQPIMAALQEAQLSTIFAELEMPALGVLCKMDCNGLGYAGEAGVPEALHSALGRLQARCTSLAGRQLALHSPRDVSQAVRRRLAHLAEARGLLGTSSRPLTKAQLESLAALDPLPRLVLDWRKVHAVLNGSLVPAARSGVPCPELGMVRVHPRSEPHSATGRVSLREPNLQAVARDFEVALDPPVTLSPRRAFVPFQGALLLSADYSQLELRLLAHLSADEALVAVFSQGGDVFAQMAARWGHQTTRHRAKQERANSTRQRLQRLQFQITMATDHVVTFNAAMSGGTDIISIPSVMASRGTYCPPKDLKMKICYGIVYGRGPRSLAEELGMEVAEADRMMADFRLAFPGLQRYANQLVSQARSLGHVRTVLGRRRPLPQLRSADAAVRARAERQALSTAVQGSASDLLKSALVAVDAALAHRFPHSRRPLGTP</sequence>
<feature type="non-terminal residue" evidence="1">
    <location>
        <position position="1423"/>
    </location>
</feature>
<reference evidence="1 2" key="1">
    <citation type="journal article" date="2020" name="Cell">
        <title>Large-Scale Comparative Analyses of Tick Genomes Elucidate Their Genetic Diversity and Vector Capacities.</title>
        <authorList>
            <consortium name="Tick Genome and Microbiome Consortium (TIGMIC)"/>
            <person name="Jia N."/>
            <person name="Wang J."/>
            <person name="Shi W."/>
            <person name="Du L."/>
            <person name="Sun Y."/>
            <person name="Zhan W."/>
            <person name="Jiang J.F."/>
            <person name="Wang Q."/>
            <person name="Zhang B."/>
            <person name="Ji P."/>
            <person name="Bell-Sakyi L."/>
            <person name="Cui X.M."/>
            <person name="Yuan T.T."/>
            <person name="Jiang B.G."/>
            <person name="Yang W.F."/>
            <person name="Lam T.T."/>
            <person name="Chang Q.C."/>
            <person name="Ding S.J."/>
            <person name="Wang X.J."/>
            <person name="Zhu J.G."/>
            <person name="Ruan X.D."/>
            <person name="Zhao L."/>
            <person name="Wei J.T."/>
            <person name="Ye R.Z."/>
            <person name="Que T.C."/>
            <person name="Du C.H."/>
            <person name="Zhou Y.H."/>
            <person name="Cheng J.X."/>
            <person name="Dai P.F."/>
            <person name="Guo W.B."/>
            <person name="Han X.H."/>
            <person name="Huang E.J."/>
            <person name="Li L.F."/>
            <person name="Wei W."/>
            <person name="Gao Y.C."/>
            <person name="Liu J.Z."/>
            <person name="Shao H.Z."/>
            <person name="Wang X."/>
            <person name="Wang C.C."/>
            <person name="Yang T.C."/>
            <person name="Huo Q.B."/>
            <person name="Li W."/>
            <person name="Chen H.Y."/>
            <person name="Chen S.E."/>
            <person name="Zhou L.G."/>
            <person name="Ni X.B."/>
            <person name="Tian J.H."/>
            <person name="Sheng Y."/>
            <person name="Liu T."/>
            <person name="Pan Y.S."/>
            <person name="Xia L.Y."/>
            <person name="Li J."/>
            <person name="Zhao F."/>
            <person name="Cao W.C."/>
        </authorList>
    </citation>
    <scope>NUCLEOTIDE SEQUENCE [LARGE SCALE GENOMIC DNA]</scope>
    <source>
        <strain evidence="1">Iper-2018</strain>
    </source>
</reference>
<feature type="non-terminal residue" evidence="1">
    <location>
        <position position="1"/>
    </location>
</feature>
<dbReference type="EMBL" id="JABSTQ010010175">
    <property type="protein sequence ID" value="KAG0422832.1"/>
    <property type="molecule type" value="Genomic_DNA"/>
</dbReference>
<gene>
    <name evidence="1" type="ORF">HPB47_001354</name>
</gene>
<dbReference type="Proteomes" id="UP000805193">
    <property type="component" value="Unassembled WGS sequence"/>
</dbReference>
<organism evidence="1 2">
    <name type="scientific">Ixodes persulcatus</name>
    <name type="common">Taiga tick</name>
    <dbReference type="NCBI Taxonomy" id="34615"/>
    <lineage>
        <taxon>Eukaryota</taxon>
        <taxon>Metazoa</taxon>
        <taxon>Ecdysozoa</taxon>
        <taxon>Arthropoda</taxon>
        <taxon>Chelicerata</taxon>
        <taxon>Arachnida</taxon>
        <taxon>Acari</taxon>
        <taxon>Parasitiformes</taxon>
        <taxon>Ixodida</taxon>
        <taxon>Ixodoidea</taxon>
        <taxon>Ixodidae</taxon>
        <taxon>Ixodinae</taxon>
        <taxon>Ixodes</taxon>
    </lineage>
</organism>
<accession>A0AC60PP64</accession>
<name>A0AC60PP64_IXOPE</name>
<evidence type="ECO:0000313" key="2">
    <source>
        <dbReference type="Proteomes" id="UP000805193"/>
    </source>
</evidence>
<proteinExistence type="predicted"/>
<keyword evidence="2" id="KW-1185">Reference proteome</keyword>